<organism evidence="1 2">
    <name type="scientific">Lithohypha guttulata</name>
    <dbReference type="NCBI Taxonomy" id="1690604"/>
    <lineage>
        <taxon>Eukaryota</taxon>
        <taxon>Fungi</taxon>
        <taxon>Dikarya</taxon>
        <taxon>Ascomycota</taxon>
        <taxon>Pezizomycotina</taxon>
        <taxon>Eurotiomycetes</taxon>
        <taxon>Chaetothyriomycetidae</taxon>
        <taxon>Chaetothyriales</taxon>
        <taxon>Trichomeriaceae</taxon>
        <taxon>Lithohypha</taxon>
    </lineage>
</organism>
<dbReference type="InterPro" id="IPR011333">
    <property type="entry name" value="SKP1/BTB/POZ_sf"/>
</dbReference>
<evidence type="ECO:0000313" key="1">
    <source>
        <dbReference type="EMBL" id="KAK5094067.1"/>
    </source>
</evidence>
<evidence type="ECO:0008006" key="3">
    <source>
        <dbReference type="Google" id="ProtNLM"/>
    </source>
</evidence>
<gene>
    <name evidence="1" type="ORF">LTR24_003876</name>
</gene>
<proteinExistence type="predicted"/>
<reference evidence="1 2" key="1">
    <citation type="submission" date="2023-08" db="EMBL/GenBank/DDBJ databases">
        <title>Black Yeasts Isolated from many extreme environments.</title>
        <authorList>
            <person name="Coleine C."/>
            <person name="Stajich J.E."/>
            <person name="Selbmann L."/>
        </authorList>
    </citation>
    <scope>NUCLEOTIDE SEQUENCE [LARGE SCALE GENOMIC DNA]</scope>
    <source>
        <strain evidence="1 2">CCFEE 5885</strain>
    </source>
</reference>
<comment type="caution">
    <text evidence="1">The sequence shown here is derived from an EMBL/GenBank/DDBJ whole genome shotgun (WGS) entry which is preliminary data.</text>
</comment>
<dbReference type="Proteomes" id="UP001345013">
    <property type="component" value="Unassembled WGS sequence"/>
</dbReference>
<keyword evidence="2" id="KW-1185">Reference proteome</keyword>
<accession>A0ABR0KDT0</accession>
<sequence>MYSYFELVPSRQLKVQRDILTQIPYFAKAFSSNAFSESVELTFNLPDDDPSAVAEVLWFVLVGSVPPIMTDESSDSTCVTATVKVQSYVKAYIAADKLMVDDVKRKILEMVVVYHQDSHVDPDLVAVLSEADYHESALYAFLVAQLAWDFTQARTKYRRSGAQCELVTSFQKHVEESNMTRTDLCRLLLAMHVMRRCEDPTWSGFWLSGPEIEKHEDILKVSLQELATESLRRRA</sequence>
<name>A0ABR0KDT0_9EURO</name>
<dbReference type="EMBL" id="JAVRRG010000037">
    <property type="protein sequence ID" value="KAK5094067.1"/>
    <property type="molecule type" value="Genomic_DNA"/>
</dbReference>
<evidence type="ECO:0000313" key="2">
    <source>
        <dbReference type="Proteomes" id="UP001345013"/>
    </source>
</evidence>
<protein>
    <recommendedName>
        <fullName evidence="3">BTB domain-containing protein</fullName>
    </recommendedName>
</protein>
<dbReference type="Gene3D" id="3.30.710.10">
    <property type="entry name" value="Potassium Channel Kv1.1, Chain A"/>
    <property type="match status" value="1"/>
</dbReference>
<dbReference type="PANTHER" id="PTHR47843">
    <property type="entry name" value="BTB DOMAIN-CONTAINING PROTEIN-RELATED"/>
    <property type="match status" value="1"/>
</dbReference>